<dbReference type="GO" id="GO:0015204">
    <property type="term" value="F:urea transmembrane transporter activity"/>
    <property type="evidence" value="ECO:0007669"/>
    <property type="project" value="InterPro"/>
</dbReference>
<dbReference type="InterPro" id="IPR029020">
    <property type="entry name" value="Ammonium/urea_transptr"/>
</dbReference>
<feature type="transmembrane region" description="Helical" evidence="7">
    <location>
        <begin position="260"/>
        <end position="280"/>
    </location>
</feature>
<feature type="transmembrane region" description="Helical" evidence="7">
    <location>
        <begin position="227"/>
        <end position="248"/>
    </location>
</feature>
<comment type="similarity">
    <text evidence="2">Belongs to the urea transporter family.</text>
</comment>
<gene>
    <name evidence="8" type="ORF">AOG55_04695</name>
</gene>
<dbReference type="PANTHER" id="PTHR10464">
    <property type="entry name" value="UREA TRANSPORTER"/>
    <property type="match status" value="1"/>
</dbReference>
<evidence type="ECO:0000256" key="1">
    <source>
        <dbReference type="ARBA" id="ARBA00004651"/>
    </source>
</evidence>
<accession>A0A0N8VLD3</accession>
<feature type="transmembrane region" description="Helical" evidence="7">
    <location>
        <begin position="95"/>
        <end position="115"/>
    </location>
</feature>
<dbReference type="InterPro" id="IPR004937">
    <property type="entry name" value="Urea_transporter"/>
</dbReference>
<dbReference type="RefSeq" id="WP_055040823.1">
    <property type="nucleotide sequence ID" value="NZ_LKBH01000052.1"/>
</dbReference>
<proteinExistence type="inferred from homology"/>
<protein>
    <recommendedName>
        <fullName evidence="10">Urea transporter</fullName>
    </recommendedName>
</protein>
<evidence type="ECO:0000256" key="6">
    <source>
        <dbReference type="ARBA" id="ARBA00023136"/>
    </source>
</evidence>
<dbReference type="Proteomes" id="UP000050301">
    <property type="component" value="Unassembled WGS sequence"/>
</dbReference>
<sequence>MISLGDGIVDFILDGVGQVFFMGTPLVGAIILIALYVNSKKAALFAVIGSIIGGVTAIALGIPLDTVYFGIYGFNSVLTSIALGDTFLEKGYKAYLIAAIGAFFTAFITASLIHVTSVFGLPVETSGFVLTTWIILFAAYKFFGYKLAGAGVPPKQRANILKKEYNSGEEPIKMHEFTLGGFIKLIFTGISQVFFQENYLTGIIMVVGLTLATISLKPFAFGIQYPIFFAGVTAFIGSLVGTLTGIALKADRTSILMGLYGFNGVLTALAVMGVFLGFFYSTEGFPGAPQNFIIMLIAVVLSSIVTAFIGSITSKWNLPTLTAPFVFSSWLIELSAKVFPNIIQIIATLNIH</sequence>
<keyword evidence="3" id="KW-1003">Cell membrane</keyword>
<organism evidence="8 9">
    <name type="scientific">Acidiplasma cupricumulans</name>
    <dbReference type="NCBI Taxonomy" id="312540"/>
    <lineage>
        <taxon>Archaea</taxon>
        <taxon>Methanobacteriati</taxon>
        <taxon>Thermoplasmatota</taxon>
        <taxon>Thermoplasmata</taxon>
        <taxon>Thermoplasmatales</taxon>
        <taxon>Ferroplasmaceae</taxon>
        <taxon>Acidiplasma</taxon>
    </lineage>
</organism>
<evidence type="ECO:0008006" key="10">
    <source>
        <dbReference type="Google" id="ProtNLM"/>
    </source>
</evidence>
<evidence type="ECO:0000313" key="8">
    <source>
        <dbReference type="EMBL" id="KQB36204.1"/>
    </source>
</evidence>
<dbReference type="EMBL" id="LKBH01000052">
    <property type="protein sequence ID" value="KQB36204.1"/>
    <property type="molecule type" value="Genomic_DNA"/>
</dbReference>
<dbReference type="PANTHER" id="PTHR10464:SF4">
    <property type="entry name" value="UREA TRANSPORTER"/>
    <property type="match status" value="1"/>
</dbReference>
<dbReference type="Gene3D" id="1.10.3430.10">
    <property type="entry name" value="Ammonium transporter AmtB like domains"/>
    <property type="match status" value="2"/>
</dbReference>
<dbReference type="GO" id="GO:0005886">
    <property type="term" value="C:plasma membrane"/>
    <property type="evidence" value="ECO:0007669"/>
    <property type="project" value="UniProtKB-SubCell"/>
</dbReference>
<evidence type="ECO:0000313" key="9">
    <source>
        <dbReference type="Proteomes" id="UP000050301"/>
    </source>
</evidence>
<feature type="transmembrane region" description="Helical" evidence="7">
    <location>
        <begin position="20"/>
        <end position="37"/>
    </location>
</feature>
<reference evidence="8 9" key="1">
    <citation type="submission" date="2015-09" db="EMBL/GenBank/DDBJ databases">
        <title>Heavy metals and arsenic resistance mechanisms in polyextremophilic archaea of the family Ferroplasmaceae.</title>
        <authorList>
            <person name="Bulaev A.G."/>
            <person name="Kanygina A.V."/>
        </authorList>
    </citation>
    <scope>NUCLEOTIDE SEQUENCE [LARGE SCALE GENOMIC DNA]</scope>
    <source>
        <strain evidence="8 9">BH2</strain>
    </source>
</reference>
<evidence type="ECO:0000256" key="7">
    <source>
        <dbReference type="SAM" id="Phobius"/>
    </source>
</evidence>
<keyword evidence="4 7" id="KW-0812">Transmembrane</keyword>
<keyword evidence="6 7" id="KW-0472">Membrane</keyword>
<keyword evidence="5 7" id="KW-1133">Transmembrane helix</keyword>
<feature type="transmembrane region" description="Helical" evidence="7">
    <location>
        <begin position="292"/>
        <end position="312"/>
    </location>
</feature>
<feature type="transmembrane region" description="Helical" evidence="7">
    <location>
        <begin position="127"/>
        <end position="148"/>
    </location>
</feature>
<dbReference type="AlphaFoldDB" id="A0A0N8VLD3"/>
<evidence type="ECO:0000256" key="5">
    <source>
        <dbReference type="ARBA" id="ARBA00022989"/>
    </source>
</evidence>
<keyword evidence="9" id="KW-1185">Reference proteome</keyword>
<feature type="transmembrane region" description="Helical" evidence="7">
    <location>
        <begin position="44"/>
        <end position="62"/>
    </location>
</feature>
<dbReference type="InParanoid" id="A0A0N8VLD3"/>
<evidence type="ECO:0000256" key="3">
    <source>
        <dbReference type="ARBA" id="ARBA00022475"/>
    </source>
</evidence>
<evidence type="ECO:0000256" key="2">
    <source>
        <dbReference type="ARBA" id="ARBA00005914"/>
    </source>
</evidence>
<comment type="subcellular location">
    <subcellularLocation>
        <location evidence="1">Cell membrane</location>
        <topology evidence="1">Multi-pass membrane protein</topology>
    </subcellularLocation>
</comment>
<dbReference type="Pfam" id="PF03253">
    <property type="entry name" value="UT"/>
    <property type="match status" value="2"/>
</dbReference>
<evidence type="ECO:0000256" key="4">
    <source>
        <dbReference type="ARBA" id="ARBA00022692"/>
    </source>
</evidence>
<name>A0A0N8VLD3_9ARCH</name>
<feature type="transmembrane region" description="Helical" evidence="7">
    <location>
        <begin position="68"/>
        <end position="88"/>
    </location>
</feature>
<feature type="transmembrane region" description="Helical" evidence="7">
    <location>
        <begin position="199"/>
        <end position="221"/>
    </location>
</feature>
<comment type="caution">
    <text evidence="8">The sequence shown here is derived from an EMBL/GenBank/DDBJ whole genome shotgun (WGS) entry which is preliminary data.</text>
</comment>